<protein>
    <recommendedName>
        <fullName evidence="5">Pyruvate decarboxylase</fullName>
        <ecNumber evidence="4">4.1.1.1</ecNumber>
    </recommendedName>
</protein>
<feature type="binding site" evidence="11">
    <location>
        <position position="453"/>
    </location>
    <ligand>
        <name>Mg(2+)</name>
        <dbReference type="ChEBI" id="CHEBI:18420"/>
    </ligand>
</feature>
<dbReference type="SUPFAM" id="SSF52467">
    <property type="entry name" value="DHS-like NAD/FAD-binding domain"/>
    <property type="match status" value="1"/>
</dbReference>
<dbReference type="FunFam" id="3.40.50.970:FF:000019">
    <property type="entry name" value="Pyruvate decarboxylase isozyme"/>
    <property type="match status" value="1"/>
</dbReference>
<dbReference type="Pfam" id="PF02775">
    <property type="entry name" value="TPP_enzyme_C"/>
    <property type="match status" value="1"/>
</dbReference>
<comment type="catalytic activity">
    <reaction evidence="1">
        <text>a 2-oxocarboxylate + H(+) = an aldehyde + CO2</text>
        <dbReference type="Rhea" id="RHEA:11628"/>
        <dbReference type="ChEBI" id="CHEBI:15378"/>
        <dbReference type="ChEBI" id="CHEBI:16526"/>
        <dbReference type="ChEBI" id="CHEBI:17478"/>
        <dbReference type="ChEBI" id="CHEBI:35179"/>
        <dbReference type="EC" id="4.1.1.1"/>
    </reaction>
</comment>
<evidence type="ECO:0000256" key="7">
    <source>
        <dbReference type="ARBA" id="ARBA00022793"/>
    </source>
</evidence>
<evidence type="ECO:0000256" key="6">
    <source>
        <dbReference type="ARBA" id="ARBA00022723"/>
    </source>
</evidence>
<dbReference type="eggNOG" id="KOG1184">
    <property type="taxonomic scope" value="Eukaryota"/>
</dbReference>
<evidence type="ECO:0000259" key="15">
    <source>
        <dbReference type="Pfam" id="PF02776"/>
    </source>
</evidence>
<feature type="binding site" evidence="11">
    <location>
        <position position="480"/>
    </location>
    <ligand>
        <name>Mg(2+)</name>
        <dbReference type="ChEBI" id="CHEBI:18420"/>
    </ligand>
</feature>
<evidence type="ECO:0000256" key="12">
    <source>
        <dbReference type="RuleBase" id="RU362132"/>
    </source>
</evidence>
<evidence type="ECO:0000256" key="9">
    <source>
        <dbReference type="ARBA" id="ARBA00023052"/>
    </source>
</evidence>
<dbReference type="GO" id="GO:0000287">
    <property type="term" value="F:magnesium ion binding"/>
    <property type="evidence" value="ECO:0007669"/>
    <property type="project" value="InterPro"/>
</dbReference>
<dbReference type="InterPro" id="IPR012001">
    <property type="entry name" value="Thiamin_PyroP_enz_TPP-bd_dom"/>
</dbReference>
<dbReference type="CDD" id="cd07038">
    <property type="entry name" value="TPP_PYR_PDC_IPDC_like"/>
    <property type="match status" value="1"/>
</dbReference>
<dbReference type="Pfam" id="PF02776">
    <property type="entry name" value="TPP_enzyme_N"/>
    <property type="match status" value="1"/>
</dbReference>
<sequence>MTANMTIAEYLFQRLSQLGVRSIHGVPGDYNLPLLDYIKPAGLRWIGNANELNGGYAADGYARIKGLGALVTTFGVGELSAINAIAGAYVERSPVVHIVGCPARSAQKSRTNLHHTFNDGDFSRFAAMHSYVTIAQAKLWDVRTAAGDIDQVLRQCLIHSRPVHLQIPVDMADVQISEERLQIDLSAQVSGPMRLADAAIDSILDRLCTVKRPIILIDGEIRDLVVVEGINRIVTSTKWPTWVTCFSKGLVDETLANVHGIYQGAFAPEASQKLFKESDLILCVGSHFSSANTFNFSALPDPKTTVFINETDVKILGETFEDAPAKYVIPLLAKELGQRKFENAHQQYPEIPKDSVIPFSSLPKHQPVTQDKIWRALGNMLRQGDVVLGDVGTAGYGLRDILLPTAARILLPVTWHSIGCQLPASQGVALARRDIVESSGGKGNTRTILMIGDGSFQVTAQELSTIIRQSLDVIVFVINNDGYTIERAIHGLSEEYNDIGRWNYLLAPEFFGASKGSVKTATVKTWGDLENVLGDQEIVDGKGLRMVEIFMARDDCPIGPMSTWLEKEKARTSKYST</sequence>
<evidence type="ECO:0000313" key="16">
    <source>
        <dbReference type="EMBL" id="KGQ03449.1"/>
    </source>
</evidence>
<feature type="domain" description="Thiamine pyrophosphate enzyme central" evidence="13">
    <location>
        <begin position="200"/>
        <end position="311"/>
    </location>
</feature>
<dbReference type="Proteomes" id="UP000030106">
    <property type="component" value="Unassembled WGS sequence"/>
</dbReference>
<evidence type="ECO:0000256" key="5">
    <source>
        <dbReference type="ARBA" id="ARBA00014422"/>
    </source>
</evidence>
<evidence type="ECO:0000259" key="14">
    <source>
        <dbReference type="Pfam" id="PF02775"/>
    </source>
</evidence>
<dbReference type="GO" id="GO:0004737">
    <property type="term" value="F:pyruvate decarboxylase activity"/>
    <property type="evidence" value="ECO:0007669"/>
    <property type="project" value="UniProtKB-EC"/>
</dbReference>
<evidence type="ECO:0000313" key="17">
    <source>
        <dbReference type="Proteomes" id="UP000030106"/>
    </source>
</evidence>
<dbReference type="InterPro" id="IPR012000">
    <property type="entry name" value="Thiamin_PyroP_enz_cen_dom"/>
</dbReference>
<evidence type="ECO:0000256" key="10">
    <source>
        <dbReference type="ARBA" id="ARBA00023239"/>
    </source>
</evidence>
<gene>
    <name evidence="16" type="ORF">BBAD15_g11308</name>
</gene>
<dbReference type="Gene3D" id="3.40.50.1220">
    <property type="entry name" value="TPP-binding domain"/>
    <property type="match status" value="1"/>
</dbReference>
<evidence type="ECO:0000259" key="13">
    <source>
        <dbReference type="Pfam" id="PF00205"/>
    </source>
</evidence>
<evidence type="ECO:0000256" key="4">
    <source>
        <dbReference type="ARBA" id="ARBA00013202"/>
    </source>
</evidence>
<evidence type="ECO:0000256" key="1">
    <source>
        <dbReference type="ARBA" id="ARBA00001041"/>
    </source>
</evidence>
<keyword evidence="7" id="KW-0210">Decarboxylase</keyword>
<dbReference type="GO" id="GO:0005829">
    <property type="term" value="C:cytosol"/>
    <property type="evidence" value="ECO:0007669"/>
    <property type="project" value="TreeGrafter"/>
</dbReference>
<dbReference type="InterPro" id="IPR012110">
    <property type="entry name" value="PDC/IPDC-like"/>
</dbReference>
<evidence type="ECO:0000256" key="3">
    <source>
        <dbReference type="ARBA" id="ARBA00007812"/>
    </source>
</evidence>
<keyword evidence="16" id="KW-0670">Pyruvate</keyword>
<dbReference type="STRING" id="1245745.A0A0A2VRK9"/>
<dbReference type="PANTHER" id="PTHR43452">
    <property type="entry name" value="PYRUVATE DECARBOXYLASE"/>
    <property type="match status" value="1"/>
</dbReference>
<comment type="cofactor">
    <cofactor evidence="2">
        <name>thiamine diphosphate</name>
        <dbReference type="ChEBI" id="CHEBI:58937"/>
    </cofactor>
</comment>
<comment type="cofactor">
    <cofactor evidence="11">
        <name>Mg(2+)</name>
        <dbReference type="ChEBI" id="CHEBI:18420"/>
    </cofactor>
    <text evidence="11">Binds 1 Mg(2+) per subunit.</text>
</comment>
<dbReference type="InterPro" id="IPR011766">
    <property type="entry name" value="TPP_enzyme_TPP-bd"/>
</dbReference>
<dbReference type="GO" id="GO:0005634">
    <property type="term" value="C:nucleus"/>
    <property type="evidence" value="ECO:0007669"/>
    <property type="project" value="TreeGrafter"/>
</dbReference>
<feature type="domain" description="Thiamine pyrophosphate enzyme N-terminal TPP-binding" evidence="15">
    <location>
        <begin position="5"/>
        <end position="117"/>
    </location>
</feature>
<proteinExistence type="inferred from homology"/>
<keyword evidence="8 11" id="KW-0460">Magnesium</keyword>
<evidence type="ECO:0000256" key="2">
    <source>
        <dbReference type="ARBA" id="ARBA00001964"/>
    </source>
</evidence>
<dbReference type="Pfam" id="PF00205">
    <property type="entry name" value="TPP_enzyme_M"/>
    <property type="match status" value="1"/>
</dbReference>
<dbReference type="InterPro" id="IPR047213">
    <property type="entry name" value="TPP_PYR_PDC_IPDC-like"/>
</dbReference>
<evidence type="ECO:0000256" key="8">
    <source>
        <dbReference type="ARBA" id="ARBA00022842"/>
    </source>
</evidence>
<dbReference type="EC" id="4.1.1.1" evidence="4"/>
<dbReference type="EMBL" id="ANFO01001220">
    <property type="protein sequence ID" value="KGQ03449.1"/>
    <property type="molecule type" value="Genomic_DNA"/>
</dbReference>
<feature type="domain" description="Thiamine pyrophosphate enzyme TPP-binding" evidence="14">
    <location>
        <begin position="409"/>
        <end position="498"/>
    </location>
</feature>
<keyword evidence="10" id="KW-0456">Lyase</keyword>
<accession>A0A0A2VRK9</accession>
<dbReference type="InterPro" id="IPR047214">
    <property type="entry name" value="TPP_PDC_IPDC"/>
</dbReference>
<keyword evidence="9 12" id="KW-0786">Thiamine pyrophosphate</keyword>
<keyword evidence="6 11" id="KW-0479">Metal-binding</keyword>
<dbReference type="PIRSF" id="PIRSF036565">
    <property type="entry name" value="Pyruvt_ip_decrb"/>
    <property type="match status" value="1"/>
</dbReference>
<organism evidence="16 17">
    <name type="scientific">Beauveria bassiana D1-5</name>
    <dbReference type="NCBI Taxonomy" id="1245745"/>
    <lineage>
        <taxon>Eukaryota</taxon>
        <taxon>Fungi</taxon>
        <taxon>Dikarya</taxon>
        <taxon>Ascomycota</taxon>
        <taxon>Pezizomycotina</taxon>
        <taxon>Sordariomycetes</taxon>
        <taxon>Hypocreomycetidae</taxon>
        <taxon>Hypocreales</taxon>
        <taxon>Cordycipitaceae</taxon>
        <taxon>Beauveria</taxon>
    </lineage>
</organism>
<name>A0A0A2VRK9_BEABA</name>
<dbReference type="Gene3D" id="3.40.50.970">
    <property type="match status" value="2"/>
</dbReference>
<comment type="caution">
    <text evidence="16">The sequence shown here is derived from an EMBL/GenBank/DDBJ whole genome shotgun (WGS) entry which is preliminary data.</text>
</comment>
<comment type="similarity">
    <text evidence="3 12">Belongs to the TPP enzyme family.</text>
</comment>
<dbReference type="SUPFAM" id="SSF52518">
    <property type="entry name" value="Thiamin diphosphate-binding fold (THDP-binding)"/>
    <property type="match status" value="2"/>
</dbReference>
<dbReference type="InterPro" id="IPR029035">
    <property type="entry name" value="DHS-like_NAD/FAD-binding_dom"/>
</dbReference>
<dbReference type="CDD" id="cd02005">
    <property type="entry name" value="TPP_PDC_IPDC"/>
    <property type="match status" value="1"/>
</dbReference>
<dbReference type="AlphaFoldDB" id="A0A0A2VRK9"/>
<evidence type="ECO:0000256" key="11">
    <source>
        <dbReference type="PIRSR" id="PIRSR036565-2"/>
    </source>
</evidence>
<dbReference type="GO" id="GO:0030976">
    <property type="term" value="F:thiamine pyrophosphate binding"/>
    <property type="evidence" value="ECO:0007669"/>
    <property type="project" value="InterPro"/>
</dbReference>
<feature type="binding site" evidence="11">
    <location>
        <position position="482"/>
    </location>
    <ligand>
        <name>Mg(2+)</name>
        <dbReference type="ChEBI" id="CHEBI:18420"/>
    </ligand>
</feature>
<dbReference type="FunFam" id="3.40.50.970:FF:000024">
    <property type="entry name" value="Pyruvate decarboxylase isozyme"/>
    <property type="match status" value="1"/>
</dbReference>
<dbReference type="GO" id="GO:0000949">
    <property type="term" value="P:aromatic amino acid family catabolic process to alcohol via Ehrlich pathway"/>
    <property type="evidence" value="ECO:0007669"/>
    <property type="project" value="TreeGrafter"/>
</dbReference>
<dbReference type="InterPro" id="IPR029061">
    <property type="entry name" value="THDP-binding"/>
</dbReference>
<reference evidence="16 17" key="1">
    <citation type="submission" date="2012-10" db="EMBL/GenBank/DDBJ databases">
        <title>Genome sequencing and analysis of entomopathogenic fungi Beauveria bassiana D1-5.</title>
        <authorList>
            <person name="Li Q."/>
            <person name="Wang L."/>
            <person name="Zhang Z."/>
            <person name="Wang Q."/>
            <person name="Ren J."/>
            <person name="Wang M."/>
            <person name="Xu W."/>
            <person name="Wang J."/>
            <person name="Lu Y."/>
            <person name="Du Q."/>
            <person name="Sun Z."/>
        </authorList>
    </citation>
    <scope>NUCLEOTIDE SEQUENCE [LARGE SCALE GENOMIC DNA]</scope>
    <source>
        <strain evidence="16 17">D1-5</strain>
    </source>
</reference>
<dbReference type="PANTHER" id="PTHR43452:SF11">
    <property type="entry name" value="PYRUVATE DECARBOXYLASE"/>
    <property type="match status" value="1"/>
</dbReference>
<dbReference type="OrthoDB" id="3970464at2759"/>
<dbReference type="HOGENOM" id="CLU_013748_0_2_1"/>